<evidence type="ECO:0000259" key="2">
    <source>
        <dbReference type="Pfam" id="PF16537"/>
    </source>
</evidence>
<comment type="caution">
    <text evidence="3">The sequence shown here is derived from an EMBL/GenBank/DDBJ whole genome shotgun (WGS) entry which is preliminary data.</text>
</comment>
<dbReference type="EMBL" id="JBHSAF010000002">
    <property type="protein sequence ID" value="MFC3912547.1"/>
    <property type="molecule type" value="Genomic_DNA"/>
</dbReference>
<keyword evidence="4" id="KW-1185">Reference proteome</keyword>
<feature type="signal peptide" evidence="1">
    <location>
        <begin position="1"/>
        <end position="19"/>
    </location>
</feature>
<evidence type="ECO:0000313" key="4">
    <source>
        <dbReference type="Proteomes" id="UP001595692"/>
    </source>
</evidence>
<dbReference type="Gene3D" id="2.30.30.830">
    <property type="match status" value="1"/>
</dbReference>
<proteinExistence type="predicted"/>
<keyword evidence="1" id="KW-0732">Signal</keyword>
<dbReference type="Pfam" id="PF16537">
    <property type="entry name" value="T2SSB"/>
    <property type="match status" value="1"/>
</dbReference>
<feature type="domain" description="Type II secretion system protein GspB C-terminal" evidence="2">
    <location>
        <begin position="56"/>
        <end position="97"/>
    </location>
</feature>
<accession>A0ABV8CJX8</accession>
<organism evidence="3 4">
    <name type="scientific">Pseudaeromonas sharmana</name>
    <dbReference type="NCBI Taxonomy" id="328412"/>
    <lineage>
        <taxon>Bacteria</taxon>
        <taxon>Pseudomonadati</taxon>
        <taxon>Pseudomonadota</taxon>
        <taxon>Gammaproteobacteria</taxon>
        <taxon>Aeromonadales</taxon>
        <taxon>Aeromonadaceae</taxon>
        <taxon>Pseudaeromonas</taxon>
    </lineage>
</organism>
<sequence>MARGCLILLLASLSAAAGADTLVDPTQPLTGATSTAGSGQQRQSLPALQGIVMSSSGRSAMLNGQSVRVGQSVAGYRVLAIHTGNVILERDGQRHSLSLYSDKVRIQ</sequence>
<protein>
    <submittedName>
        <fullName evidence="3">MSHA biogenesis protein MshK</fullName>
    </submittedName>
</protein>
<name>A0ABV8CJX8_9GAMM</name>
<evidence type="ECO:0000256" key="1">
    <source>
        <dbReference type="SAM" id="SignalP"/>
    </source>
</evidence>
<dbReference type="Proteomes" id="UP001595692">
    <property type="component" value="Unassembled WGS sequence"/>
</dbReference>
<dbReference type="RefSeq" id="WP_377150679.1">
    <property type="nucleotide sequence ID" value="NZ_JBHSAF010000002.1"/>
</dbReference>
<evidence type="ECO:0000313" key="3">
    <source>
        <dbReference type="EMBL" id="MFC3912547.1"/>
    </source>
</evidence>
<feature type="chain" id="PRO_5046084674" evidence="1">
    <location>
        <begin position="20"/>
        <end position="107"/>
    </location>
</feature>
<dbReference type="InterPro" id="IPR032389">
    <property type="entry name" value="GspB_C"/>
</dbReference>
<gene>
    <name evidence="3" type="ORF">ACFOSS_03565</name>
</gene>
<reference evidence="4" key="1">
    <citation type="journal article" date="2019" name="Int. J. Syst. Evol. Microbiol.">
        <title>The Global Catalogue of Microorganisms (GCM) 10K type strain sequencing project: providing services to taxonomists for standard genome sequencing and annotation.</title>
        <authorList>
            <consortium name="The Broad Institute Genomics Platform"/>
            <consortium name="The Broad Institute Genome Sequencing Center for Infectious Disease"/>
            <person name="Wu L."/>
            <person name="Ma J."/>
        </authorList>
    </citation>
    <scope>NUCLEOTIDE SEQUENCE [LARGE SCALE GENOMIC DNA]</scope>
    <source>
        <strain evidence="4">CCUG 54939</strain>
    </source>
</reference>